<dbReference type="Pfam" id="PF02501">
    <property type="entry name" value="T2SSI"/>
    <property type="match status" value="1"/>
</dbReference>
<evidence type="ECO:0000256" key="7">
    <source>
        <dbReference type="ARBA" id="ARBA00022989"/>
    </source>
</evidence>
<comment type="subunit">
    <text evidence="9">Type II secretion is composed of four main components: the outer membrane complex, the inner membrane complex, the cytoplasmic secretion ATPase and the periplasm-spanning pseudopilus.</text>
</comment>
<keyword evidence="4 9" id="KW-0488">Methylation</keyword>
<protein>
    <recommendedName>
        <fullName evidence="9">Type II secretion system protein I</fullName>
        <shortName evidence="9">T2SS minor pseudopilin I</shortName>
    </recommendedName>
</protein>
<dbReference type="InterPro" id="IPR003413">
    <property type="entry name" value="T2SS_GspI_C"/>
</dbReference>
<dbReference type="Gene3D" id="3.30.1300.30">
    <property type="entry name" value="GSPII I/J protein-like"/>
    <property type="match status" value="1"/>
</dbReference>
<accession>A0A370G7Q8</accession>
<gene>
    <name evidence="11" type="ORF">C8D86_13416</name>
</gene>
<evidence type="ECO:0000256" key="5">
    <source>
        <dbReference type="ARBA" id="ARBA00022519"/>
    </source>
</evidence>
<dbReference type="GO" id="GO:0015628">
    <property type="term" value="P:protein secretion by the type II secretion system"/>
    <property type="evidence" value="ECO:0007669"/>
    <property type="project" value="UniProtKB-UniRule"/>
</dbReference>
<dbReference type="Proteomes" id="UP000254720">
    <property type="component" value="Unassembled WGS sequence"/>
</dbReference>
<evidence type="ECO:0000313" key="11">
    <source>
        <dbReference type="EMBL" id="RDI38063.1"/>
    </source>
</evidence>
<keyword evidence="8" id="KW-0472">Membrane</keyword>
<comment type="function">
    <text evidence="9">Component of the type II secretion system required for the energy-dependent secretion of extracellular factors such as proteases and toxins from the periplasm.</text>
</comment>
<name>A0A370G7Q8_9COXI</name>
<keyword evidence="6" id="KW-0812">Transmembrane</keyword>
<dbReference type="PANTHER" id="PTHR38779">
    <property type="entry name" value="TYPE II SECRETION SYSTEM PROTEIN I-RELATED"/>
    <property type="match status" value="1"/>
</dbReference>
<keyword evidence="5 9" id="KW-0997">Cell inner membrane</keyword>
<dbReference type="EMBL" id="QQAX01000034">
    <property type="protein sequence ID" value="RDI38063.1"/>
    <property type="molecule type" value="Genomic_DNA"/>
</dbReference>
<keyword evidence="12" id="KW-1185">Reference proteome</keyword>
<comment type="subcellular location">
    <subcellularLocation>
        <location evidence="1 9">Cell inner membrane</location>
        <topology evidence="1 9">Single-pass membrane protein</topology>
    </subcellularLocation>
</comment>
<dbReference type="AlphaFoldDB" id="A0A370G7Q8"/>
<comment type="PTM">
    <text evidence="9">Cleaved by prepilin peptidase.</text>
</comment>
<keyword evidence="7" id="KW-1133">Transmembrane helix</keyword>
<dbReference type="RefSeq" id="WP_114835381.1">
    <property type="nucleotide sequence ID" value="NZ_LR699114.1"/>
</dbReference>
<comment type="similarity">
    <text evidence="2 9">Belongs to the GSP I family.</text>
</comment>
<evidence type="ECO:0000256" key="4">
    <source>
        <dbReference type="ARBA" id="ARBA00022481"/>
    </source>
</evidence>
<evidence type="ECO:0000256" key="6">
    <source>
        <dbReference type="ARBA" id="ARBA00022692"/>
    </source>
</evidence>
<dbReference type="GO" id="GO:0005886">
    <property type="term" value="C:plasma membrane"/>
    <property type="evidence" value="ECO:0007669"/>
    <property type="project" value="UniProtKB-SubCell"/>
</dbReference>
<dbReference type="GO" id="GO:0015627">
    <property type="term" value="C:type II protein secretion system complex"/>
    <property type="evidence" value="ECO:0007669"/>
    <property type="project" value="UniProtKB-UniRule"/>
</dbReference>
<feature type="domain" description="Type II secretion system protein GspI C-terminal" evidence="10">
    <location>
        <begin position="80"/>
        <end position="161"/>
    </location>
</feature>
<dbReference type="InterPro" id="IPR012902">
    <property type="entry name" value="N_methyl_site"/>
</dbReference>
<dbReference type="InterPro" id="IPR010052">
    <property type="entry name" value="T2SS_protein-GspI"/>
</dbReference>
<evidence type="ECO:0000256" key="9">
    <source>
        <dbReference type="RuleBase" id="RU368030"/>
    </source>
</evidence>
<evidence type="ECO:0000313" key="12">
    <source>
        <dbReference type="Proteomes" id="UP000254720"/>
    </source>
</evidence>
<evidence type="ECO:0000256" key="1">
    <source>
        <dbReference type="ARBA" id="ARBA00004377"/>
    </source>
</evidence>
<reference evidence="11 12" key="1">
    <citation type="submission" date="2018-07" db="EMBL/GenBank/DDBJ databases">
        <title>Genomic Encyclopedia of Type Strains, Phase IV (KMG-IV): sequencing the most valuable type-strain genomes for metagenomic binning, comparative biology and taxonomic classification.</title>
        <authorList>
            <person name="Goeker M."/>
        </authorList>
    </citation>
    <scope>NUCLEOTIDE SEQUENCE [LARGE SCALE GENOMIC DNA]</scope>
    <source>
        <strain evidence="11 12">DSM 16500</strain>
    </source>
</reference>
<evidence type="ECO:0000256" key="3">
    <source>
        <dbReference type="ARBA" id="ARBA00022475"/>
    </source>
</evidence>
<sequence length="165" mass="18597">MRYIEAKFNDPDYLKQFAPMVYKTRSSFMNKKNPRASSVMMTKMTGLTLIEVLIALAIVAIALTAVIKAASQNIRSTAYLQHKTIAMWVGRQVLNEIRVGALKLPEEGDKTEQATTMLGQNWRWQAEQKPTPNNRIKKIEVNVFAGDKAEGSPLISLESYVYEDA</sequence>
<dbReference type="PROSITE" id="PS00409">
    <property type="entry name" value="PROKAR_NTER_METHYL"/>
    <property type="match status" value="1"/>
</dbReference>
<organism evidence="11 12">
    <name type="scientific">Aquicella lusitana</name>
    <dbReference type="NCBI Taxonomy" id="254246"/>
    <lineage>
        <taxon>Bacteria</taxon>
        <taxon>Pseudomonadati</taxon>
        <taxon>Pseudomonadota</taxon>
        <taxon>Gammaproteobacteria</taxon>
        <taxon>Legionellales</taxon>
        <taxon>Coxiellaceae</taxon>
        <taxon>Aquicella</taxon>
    </lineage>
</organism>
<dbReference type="NCBIfam" id="TIGR02532">
    <property type="entry name" value="IV_pilin_GFxxxE"/>
    <property type="match status" value="1"/>
</dbReference>
<evidence type="ECO:0000256" key="8">
    <source>
        <dbReference type="ARBA" id="ARBA00023136"/>
    </source>
</evidence>
<dbReference type="OrthoDB" id="6121517at2"/>
<keyword evidence="3" id="KW-1003">Cell membrane</keyword>
<dbReference type="NCBIfam" id="TIGR01707">
    <property type="entry name" value="gspI"/>
    <property type="match status" value="1"/>
</dbReference>
<comment type="caution">
    <text evidence="11">The sequence shown here is derived from an EMBL/GenBank/DDBJ whole genome shotgun (WGS) entry which is preliminary data.</text>
</comment>
<proteinExistence type="inferred from homology"/>
<dbReference type="Pfam" id="PF07963">
    <property type="entry name" value="N_methyl"/>
    <property type="match status" value="1"/>
</dbReference>
<dbReference type="InterPro" id="IPR045584">
    <property type="entry name" value="Pilin-like"/>
</dbReference>
<evidence type="ECO:0000259" key="10">
    <source>
        <dbReference type="Pfam" id="PF02501"/>
    </source>
</evidence>
<dbReference type="SUPFAM" id="SSF54523">
    <property type="entry name" value="Pili subunits"/>
    <property type="match status" value="1"/>
</dbReference>
<evidence type="ECO:0000256" key="2">
    <source>
        <dbReference type="ARBA" id="ARBA00008358"/>
    </source>
</evidence>
<dbReference type="PANTHER" id="PTHR38779:SF2">
    <property type="entry name" value="TYPE II SECRETION SYSTEM PROTEIN I-RELATED"/>
    <property type="match status" value="1"/>
</dbReference>